<dbReference type="SUPFAM" id="SSF55608">
    <property type="entry name" value="Homing endonucleases"/>
    <property type="match status" value="1"/>
</dbReference>
<dbReference type="InterPro" id="IPR027434">
    <property type="entry name" value="Homing_endonucl"/>
</dbReference>
<evidence type="ECO:0000259" key="6">
    <source>
        <dbReference type="Pfam" id="PF14527"/>
    </source>
</evidence>
<keyword evidence="2 4" id="KW-0238">DNA-binding</keyword>
<dbReference type="AlphaFoldDB" id="A0A124FYC1"/>
<keyword evidence="3 4" id="KW-0131">Cell cycle</keyword>
<sequence length="309" mass="35217">MSYADKLKEELCHLPLDDQDECRSEYLGFVKSRGTLRLRGSTAFLVIPLTSITSLKRLFQISKKLSMPIHETQVIEEIRLGRKRGGELTFRFEEVEEFLRKNGISVRDDSIPKPVRDDPVYFGAFIRGLYLAGGSIVDPSKEYHLEITLDTTEAFVSSLKEYISDNFNIKIGIVRVRDKFKAYVKSSLDLIELLSLMGGKKTVTRLSSAIEVRKIRSDVSRTLNFLTANANKSAQAMAKHVRAIRIIDKKYGIDRLDEDLRQVAILRIENEDLNLRELGEIMNPPMSKSAVYNRLKKLMALAEELGDTR</sequence>
<dbReference type="Proteomes" id="UP000054092">
    <property type="component" value="Unassembled WGS sequence"/>
</dbReference>
<evidence type="ECO:0000256" key="3">
    <source>
        <dbReference type="ARBA" id="ARBA00023306"/>
    </source>
</evidence>
<comment type="function">
    <text evidence="4">Involved in cell division and chromosome segregation.</text>
</comment>
<dbReference type="Pfam" id="PF14527">
    <property type="entry name" value="LAGLIDADG_WhiA"/>
    <property type="match status" value="1"/>
</dbReference>
<dbReference type="InterPro" id="IPR003802">
    <property type="entry name" value="Sporulation_regulator_WhiA"/>
</dbReference>
<evidence type="ECO:0000259" key="5">
    <source>
        <dbReference type="Pfam" id="PF02650"/>
    </source>
</evidence>
<dbReference type="GO" id="GO:0051301">
    <property type="term" value="P:cell division"/>
    <property type="evidence" value="ECO:0007669"/>
    <property type="project" value="UniProtKB-UniRule"/>
</dbReference>
<dbReference type="GO" id="GO:0003677">
    <property type="term" value="F:DNA binding"/>
    <property type="evidence" value="ECO:0007669"/>
    <property type="project" value="UniProtKB-UniRule"/>
</dbReference>
<dbReference type="Pfam" id="PF02650">
    <property type="entry name" value="HTH_WhiA"/>
    <property type="match status" value="1"/>
</dbReference>
<organism evidence="7 8">
    <name type="scientific">Mesotoga prima</name>
    <dbReference type="NCBI Taxonomy" id="1184387"/>
    <lineage>
        <taxon>Bacteria</taxon>
        <taxon>Thermotogati</taxon>
        <taxon>Thermotogota</taxon>
        <taxon>Thermotogae</taxon>
        <taxon>Kosmotogales</taxon>
        <taxon>Kosmotogaceae</taxon>
        <taxon>Mesotoga</taxon>
    </lineage>
</organism>
<feature type="domain" description="Sporulation regulator WhiA C-terminal" evidence="5">
    <location>
        <begin position="219"/>
        <end position="302"/>
    </location>
</feature>
<proteinExistence type="inferred from homology"/>
<dbReference type="PANTHER" id="PTHR37307">
    <property type="entry name" value="CELL DIVISION PROTEIN WHIA-RELATED"/>
    <property type="match status" value="1"/>
</dbReference>
<dbReference type="InterPro" id="IPR023054">
    <property type="entry name" value="Sporulation_regulator_WhiA_C"/>
</dbReference>
<dbReference type="InterPro" id="IPR039518">
    <property type="entry name" value="WhiA_LAGLIDADG_dom"/>
</dbReference>
<feature type="domain" description="WhiA LAGLIDADG-like" evidence="6">
    <location>
        <begin position="123"/>
        <end position="214"/>
    </location>
</feature>
<keyword evidence="1 4" id="KW-0132">Cell division</keyword>
<gene>
    <name evidence="4" type="primary">whiA</name>
    <name evidence="7" type="ORF">XD94_0821</name>
</gene>
<dbReference type="NCBIfam" id="TIGR00647">
    <property type="entry name" value="DNA_bind_WhiA"/>
    <property type="match status" value="1"/>
</dbReference>
<dbReference type="GO" id="GO:0043937">
    <property type="term" value="P:regulation of sporulation"/>
    <property type="evidence" value="ECO:0007669"/>
    <property type="project" value="InterPro"/>
</dbReference>
<evidence type="ECO:0000256" key="1">
    <source>
        <dbReference type="ARBA" id="ARBA00022618"/>
    </source>
</evidence>
<dbReference type="EMBL" id="LGGP01000121">
    <property type="protein sequence ID" value="KUK80707.1"/>
    <property type="molecule type" value="Genomic_DNA"/>
</dbReference>
<comment type="caution">
    <text evidence="7">The sequence shown here is derived from an EMBL/GenBank/DDBJ whole genome shotgun (WGS) entry which is preliminary data.</text>
</comment>
<evidence type="ECO:0000313" key="8">
    <source>
        <dbReference type="Proteomes" id="UP000054092"/>
    </source>
</evidence>
<evidence type="ECO:0000313" key="7">
    <source>
        <dbReference type="EMBL" id="KUK80707.1"/>
    </source>
</evidence>
<evidence type="ECO:0000256" key="4">
    <source>
        <dbReference type="HAMAP-Rule" id="MF_01420"/>
    </source>
</evidence>
<dbReference type="PANTHER" id="PTHR37307:SF1">
    <property type="entry name" value="CELL DIVISION PROTEIN WHIA-RELATED"/>
    <property type="match status" value="1"/>
</dbReference>
<dbReference type="Gene3D" id="3.10.28.10">
    <property type="entry name" value="Homing endonucleases"/>
    <property type="match status" value="1"/>
</dbReference>
<dbReference type="HAMAP" id="MF_01420">
    <property type="entry name" value="HTH_type_WhiA"/>
    <property type="match status" value="1"/>
</dbReference>
<evidence type="ECO:0000256" key="2">
    <source>
        <dbReference type="ARBA" id="ARBA00023125"/>
    </source>
</evidence>
<reference evidence="8" key="1">
    <citation type="journal article" date="2015" name="MBio">
        <title>Genome-Resolved Metagenomic Analysis Reveals Roles for Candidate Phyla and Other Microbial Community Members in Biogeochemical Transformations in Oil Reservoirs.</title>
        <authorList>
            <person name="Hu P."/>
            <person name="Tom L."/>
            <person name="Singh A."/>
            <person name="Thomas B.C."/>
            <person name="Baker B.J."/>
            <person name="Piceno Y.M."/>
            <person name="Andersen G.L."/>
            <person name="Banfield J.F."/>
        </authorList>
    </citation>
    <scope>NUCLEOTIDE SEQUENCE [LARGE SCALE GENOMIC DNA]</scope>
</reference>
<dbReference type="PATRIC" id="fig|1184387.3.peg.1210"/>
<accession>A0A124FYC1</accession>
<protein>
    <recommendedName>
        <fullName evidence="4">Probable cell division protein WhiA</fullName>
    </recommendedName>
</protein>
<comment type="similarity">
    <text evidence="4">Belongs to the WhiA family.</text>
</comment>
<name>A0A124FYC1_9BACT</name>